<protein>
    <submittedName>
        <fullName evidence="1">Uncharacterized protein</fullName>
    </submittedName>
</protein>
<proteinExistence type="predicted"/>
<organism evidence="1 2">
    <name type="scientific">Dreissena polymorpha</name>
    <name type="common">Zebra mussel</name>
    <name type="synonym">Mytilus polymorpha</name>
    <dbReference type="NCBI Taxonomy" id="45954"/>
    <lineage>
        <taxon>Eukaryota</taxon>
        <taxon>Metazoa</taxon>
        <taxon>Spiralia</taxon>
        <taxon>Lophotrochozoa</taxon>
        <taxon>Mollusca</taxon>
        <taxon>Bivalvia</taxon>
        <taxon>Autobranchia</taxon>
        <taxon>Heteroconchia</taxon>
        <taxon>Euheterodonta</taxon>
        <taxon>Imparidentia</taxon>
        <taxon>Neoheterodontei</taxon>
        <taxon>Myida</taxon>
        <taxon>Dreissenoidea</taxon>
        <taxon>Dreissenidae</taxon>
        <taxon>Dreissena</taxon>
    </lineage>
</organism>
<evidence type="ECO:0000313" key="2">
    <source>
        <dbReference type="Proteomes" id="UP000828390"/>
    </source>
</evidence>
<keyword evidence="2" id="KW-1185">Reference proteome</keyword>
<dbReference type="EMBL" id="JAIWYP010000008">
    <property type="protein sequence ID" value="KAH3781877.1"/>
    <property type="molecule type" value="Genomic_DNA"/>
</dbReference>
<reference evidence="1" key="1">
    <citation type="journal article" date="2019" name="bioRxiv">
        <title>The Genome of the Zebra Mussel, Dreissena polymorpha: A Resource for Invasive Species Research.</title>
        <authorList>
            <person name="McCartney M.A."/>
            <person name="Auch B."/>
            <person name="Kono T."/>
            <person name="Mallez S."/>
            <person name="Zhang Y."/>
            <person name="Obille A."/>
            <person name="Becker A."/>
            <person name="Abrahante J.E."/>
            <person name="Garbe J."/>
            <person name="Badalamenti J.P."/>
            <person name="Herman A."/>
            <person name="Mangelson H."/>
            <person name="Liachko I."/>
            <person name="Sullivan S."/>
            <person name="Sone E.D."/>
            <person name="Koren S."/>
            <person name="Silverstein K.A.T."/>
            <person name="Beckman K.B."/>
            <person name="Gohl D.M."/>
        </authorList>
    </citation>
    <scope>NUCLEOTIDE SEQUENCE</scope>
    <source>
        <strain evidence="1">Duluth1</strain>
        <tissue evidence="1">Whole animal</tissue>
    </source>
</reference>
<comment type="caution">
    <text evidence="1">The sequence shown here is derived from an EMBL/GenBank/DDBJ whole genome shotgun (WGS) entry which is preliminary data.</text>
</comment>
<reference evidence="1" key="2">
    <citation type="submission" date="2020-11" db="EMBL/GenBank/DDBJ databases">
        <authorList>
            <person name="McCartney M.A."/>
            <person name="Auch B."/>
            <person name="Kono T."/>
            <person name="Mallez S."/>
            <person name="Becker A."/>
            <person name="Gohl D.M."/>
            <person name="Silverstein K.A.T."/>
            <person name="Koren S."/>
            <person name="Bechman K.B."/>
            <person name="Herman A."/>
            <person name="Abrahante J.E."/>
            <person name="Garbe J."/>
        </authorList>
    </citation>
    <scope>NUCLEOTIDE SEQUENCE</scope>
    <source>
        <strain evidence="1">Duluth1</strain>
        <tissue evidence="1">Whole animal</tissue>
    </source>
</reference>
<name>A0A9D4EPY9_DREPO</name>
<dbReference type="AlphaFoldDB" id="A0A9D4EPY9"/>
<accession>A0A9D4EPY9</accession>
<dbReference type="Proteomes" id="UP000828390">
    <property type="component" value="Unassembled WGS sequence"/>
</dbReference>
<evidence type="ECO:0000313" key="1">
    <source>
        <dbReference type="EMBL" id="KAH3781877.1"/>
    </source>
</evidence>
<gene>
    <name evidence="1" type="ORF">DPMN_159786</name>
</gene>
<sequence>MWNLRNHILRVVGGDQHLEHQGRPPRLLRNVTGKGKQCMEIPLLNSDFGNSVNVVPDKTVKSSCLFVKCGARYDCAVLLLVRKVWCQIRLCSPLALRKVWCQIRLCSPLANVAYFHGIEHRSSRQEEDRLEHTNDLKGARTVDMVTVVTYAKDNNLRVWDRSRDKKRTTDRQAKSSN</sequence>